<protein>
    <recommendedName>
        <fullName evidence="7">Sodium/potassium-transporting ATPase subunit beta-1-interacting protein</fullName>
        <shortName evidence="7">Na(+)/K(+)-transporting ATPase subunit beta-1-interacting protein</shortName>
    </recommendedName>
</protein>
<feature type="transmembrane region" description="Helical" evidence="7">
    <location>
        <begin position="77"/>
        <end position="96"/>
    </location>
</feature>
<evidence type="ECO:0000256" key="7">
    <source>
        <dbReference type="RuleBase" id="RU368041"/>
    </source>
</evidence>
<dbReference type="PANTHER" id="PTHR13084:SF6">
    <property type="entry name" value="SODIUM_POTASSIUM-TRANSPORTING ATPASE SUBUNIT BETA-1-INTERACTING PROTEIN"/>
    <property type="match status" value="1"/>
</dbReference>
<evidence type="ECO:0000256" key="4">
    <source>
        <dbReference type="ARBA" id="ARBA00022692"/>
    </source>
</evidence>
<evidence type="ECO:0000313" key="9">
    <source>
        <dbReference type="Proteomes" id="UP001174909"/>
    </source>
</evidence>
<dbReference type="GO" id="GO:0005886">
    <property type="term" value="C:plasma membrane"/>
    <property type="evidence" value="ECO:0007669"/>
    <property type="project" value="UniProtKB-SubCell"/>
</dbReference>
<evidence type="ECO:0000256" key="2">
    <source>
        <dbReference type="ARBA" id="ARBA00006364"/>
    </source>
</evidence>
<feature type="transmembrane region" description="Helical" evidence="7">
    <location>
        <begin position="180"/>
        <end position="199"/>
    </location>
</feature>
<dbReference type="GO" id="GO:0002028">
    <property type="term" value="P:regulation of sodium ion transport"/>
    <property type="evidence" value="ECO:0007669"/>
    <property type="project" value="UniProtKB-UniRule"/>
</dbReference>
<comment type="similarity">
    <text evidence="2 7">Belongs to the NKAIN family.</text>
</comment>
<feature type="transmembrane region" description="Helical" evidence="7">
    <location>
        <begin position="21"/>
        <end position="40"/>
    </location>
</feature>
<comment type="caution">
    <text evidence="8">The sequence shown here is derived from an EMBL/GenBank/DDBJ whole genome shotgun (WGS) entry which is preliminary data.</text>
</comment>
<dbReference type="Pfam" id="PF05640">
    <property type="entry name" value="NKAIN"/>
    <property type="match status" value="1"/>
</dbReference>
<evidence type="ECO:0000313" key="8">
    <source>
        <dbReference type="EMBL" id="CAI8020715.1"/>
    </source>
</evidence>
<name>A0AA35RZN4_GEOBA</name>
<dbReference type="InterPro" id="IPR008516">
    <property type="entry name" value="Na/K-Atpase_Interacting"/>
</dbReference>
<keyword evidence="5 7" id="KW-1133">Transmembrane helix</keyword>
<accession>A0AA35RZN4</accession>
<keyword evidence="9" id="KW-1185">Reference proteome</keyword>
<dbReference type="PANTHER" id="PTHR13084">
    <property type="entry name" value="T-CELL LYMPHOMA BREAKPOINT-ASSOCIATED TARGET 1-RELATED"/>
    <property type="match status" value="1"/>
</dbReference>
<comment type="subcellular location">
    <subcellularLocation>
        <location evidence="1 7">Cell membrane</location>
        <topology evidence="1 7">Multi-pass membrane protein</topology>
    </subcellularLocation>
</comment>
<evidence type="ECO:0000256" key="1">
    <source>
        <dbReference type="ARBA" id="ARBA00004651"/>
    </source>
</evidence>
<proteinExistence type="inferred from homology"/>
<evidence type="ECO:0000256" key="6">
    <source>
        <dbReference type="ARBA" id="ARBA00023136"/>
    </source>
</evidence>
<evidence type="ECO:0000256" key="3">
    <source>
        <dbReference type="ARBA" id="ARBA00022475"/>
    </source>
</evidence>
<keyword evidence="6 7" id="KW-0472">Membrane</keyword>
<sequence>MARCCACDGCIKWRSRKRGSILFAIVCALLLLVAVERVVFDTLGQMWGTLIINCATALCSLVGLAGVCIYEKIAISVFTVWSLISIGLNCVIILIYNDVGLLSKVSVHQWIPTLLLLMLMSHSQKEHYLGLSVSNNNWWRTNGIGCRDVGGTEGSALGSDGSSNTVKCTLSYATIETIHGVAYIFLTLITLILSFCLLLSKKKDNHVPGDDESFNFVSVSQYQTAPRPHGHSRKWSYSTYDTTISL</sequence>
<gene>
    <name evidence="8" type="ORF">GBAR_LOCUS12366</name>
</gene>
<dbReference type="AlphaFoldDB" id="A0AA35RZN4"/>
<organism evidence="8 9">
    <name type="scientific">Geodia barretti</name>
    <name type="common">Barrett's horny sponge</name>
    <dbReference type="NCBI Taxonomy" id="519541"/>
    <lineage>
        <taxon>Eukaryota</taxon>
        <taxon>Metazoa</taxon>
        <taxon>Porifera</taxon>
        <taxon>Demospongiae</taxon>
        <taxon>Heteroscleromorpha</taxon>
        <taxon>Tetractinellida</taxon>
        <taxon>Astrophorina</taxon>
        <taxon>Geodiidae</taxon>
        <taxon>Geodia</taxon>
    </lineage>
</organism>
<keyword evidence="4 7" id="KW-0812">Transmembrane</keyword>
<feature type="transmembrane region" description="Helical" evidence="7">
    <location>
        <begin position="46"/>
        <end position="70"/>
    </location>
</feature>
<keyword evidence="3 7" id="KW-1003">Cell membrane</keyword>
<dbReference type="Proteomes" id="UP001174909">
    <property type="component" value="Unassembled WGS sequence"/>
</dbReference>
<reference evidence="8" key="1">
    <citation type="submission" date="2023-03" db="EMBL/GenBank/DDBJ databases">
        <authorList>
            <person name="Steffen K."/>
            <person name="Cardenas P."/>
        </authorList>
    </citation>
    <scope>NUCLEOTIDE SEQUENCE</scope>
</reference>
<dbReference type="EMBL" id="CASHTH010001843">
    <property type="protein sequence ID" value="CAI8020715.1"/>
    <property type="molecule type" value="Genomic_DNA"/>
</dbReference>
<evidence type="ECO:0000256" key="5">
    <source>
        <dbReference type="ARBA" id="ARBA00022989"/>
    </source>
</evidence>